<dbReference type="RefSeq" id="WP_233052267.1">
    <property type="nucleotide sequence ID" value="NZ_JAIMJA010000006.1"/>
</dbReference>
<name>A0ABS8WAX4_9GAMM</name>
<dbReference type="EMBL" id="JAIMJA010000006">
    <property type="protein sequence ID" value="MCE2594746.1"/>
    <property type="molecule type" value="Genomic_DNA"/>
</dbReference>
<organism evidence="4 5">
    <name type="scientific">Motilimonas cestriensis</name>
    <dbReference type="NCBI Taxonomy" id="2742685"/>
    <lineage>
        <taxon>Bacteria</taxon>
        <taxon>Pseudomonadati</taxon>
        <taxon>Pseudomonadota</taxon>
        <taxon>Gammaproteobacteria</taxon>
        <taxon>Alteromonadales</taxon>
        <taxon>Alteromonadales genera incertae sedis</taxon>
        <taxon>Motilimonas</taxon>
    </lineage>
</organism>
<dbReference type="Proteomes" id="UP001201273">
    <property type="component" value="Unassembled WGS sequence"/>
</dbReference>
<dbReference type="Gene3D" id="3.40.50.2020">
    <property type="match status" value="1"/>
</dbReference>
<protein>
    <submittedName>
        <fullName evidence="4">ComF family protein</fullName>
    </submittedName>
</protein>
<feature type="domain" description="Phosphoribosyltransferase" evidence="2">
    <location>
        <begin position="213"/>
        <end position="254"/>
    </location>
</feature>
<proteinExistence type="inferred from homology"/>
<evidence type="ECO:0000313" key="5">
    <source>
        <dbReference type="Proteomes" id="UP001201273"/>
    </source>
</evidence>
<dbReference type="Pfam" id="PF00156">
    <property type="entry name" value="Pribosyltran"/>
    <property type="match status" value="1"/>
</dbReference>
<accession>A0ABS8WAX4</accession>
<evidence type="ECO:0000313" key="4">
    <source>
        <dbReference type="EMBL" id="MCE2594746.1"/>
    </source>
</evidence>
<dbReference type="PANTHER" id="PTHR47505">
    <property type="entry name" value="DNA UTILIZATION PROTEIN YHGH"/>
    <property type="match status" value="1"/>
</dbReference>
<dbReference type="CDD" id="cd06223">
    <property type="entry name" value="PRTases_typeI"/>
    <property type="match status" value="1"/>
</dbReference>
<keyword evidence="5" id="KW-1185">Reference proteome</keyword>
<reference evidence="4 5" key="1">
    <citation type="journal article" date="2022" name="Environ. Microbiol. Rep.">
        <title>Eco-phylogenetic analyses reveal divergent evolution of vitamin B12 metabolism in the marine bacterial family 'Psychromonadaceae'.</title>
        <authorList>
            <person name="Jin X."/>
            <person name="Yang Y."/>
            <person name="Cao H."/>
            <person name="Gao B."/>
            <person name="Zhao Z."/>
        </authorList>
    </citation>
    <scope>NUCLEOTIDE SEQUENCE [LARGE SCALE GENOMIC DNA]</scope>
    <source>
        <strain evidence="4 5">MKS20</strain>
    </source>
</reference>
<dbReference type="InterPro" id="IPR029057">
    <property type="entry name" value="PRTase-like"/>
</dbReference>
<dbReference type="PANTHER" id="PTHR47505:SF1">
    <property type="entry name" value="DNA UTILIZATION PROTEIN YHGH"/>
    <property type="match status" value="1"/>
</dbReference>
<feature type="domain" description="Double zinc ribbon" evidence="3">
    <location>
        <begin position="26"/>
        <end position="78"/>
    </location>
</feature>
<dbReference type="Pfam" id="PF18912">
    <property type="entry name" value="DZR_2"/>
    <property type="match status" value="1"/>
</dbReference>
<evidence type="ECO:0000259" key="2">
    <source>
        <dbReference type="Pfam" id="PF00156"/>
    </source>
</evidence>
<dbReference type="InterPro" id="IPR000836">
    <property type="entry name" value="PRTase_dom"/>
</dbReference>
<gene>
    <name evidence="4" type="ORF">K6Y31_07945</name>
</gene>
<comment type="caution">
    <text evidence="4">The sequence shown here is derived from an EMBL/GenBank/DDBJ whole genome shotgun (WGS) entry which is preliminary data.</text>
</comment>
<comment type="similarity">
    <text evidence="1">Belongs to the ComF/GntX family.</text>
</comment>
<dbReference type="InterPro" id="IPR044005">
    <property type="entry name" value="DZR_2"/>
</dbReference>
<evidence type="ECO:0000259" key="3">
    <source>
        <dbReference type="Pfam" id="PF18912"/>
    </source>
</evidence>
<sequence length="256" mass="28719">MLSLQKAPMLPHALTLARKKLGQYAQCLLPLSCLLCQQGIATGLVCHTCYQDLKQTYPHCLRCGLPLPTTESMCGQCVRTPPKFTKLHACGLFEPPLNQLVYHLKYQKQTTYSCVLGQLMAERIHTHAAESVTINLPQALIPVPLHPRKERQRGFNQAQLIAEHCAKTLAIPWHSHWVKRVKNTTSQTQLNIKQRKRNMHQAFKVAALPAQLDHVAIIDDIVTTGATINSLCKGLQKAGVKQIEIWCICRTPTTRP</sequence>
<dbReference type="InterPro" id="IPR051910">
    <property type="entry name" value="ComF/GntX_DNA_util-trans"/>
</dbReference>
<evidence type="ECO:0000256" key="1">
    <source>
        <dbReference type="ARBA" id="ARBA00008007"/>
    </source>
</evidence>
<dbReference type="SUPFAM" id="SSF53271">
    <property type="entry name" value="PRTase-like"/>
    <property type="match status" value="1"/>
</dbReference>